<reference evidence="1" key="1">
    <citation type="submission" date="2015-12" db="EMBL/GenBank/DDBJ databases">
        <authorList>
            <person name="Tikhonova T.V."/>
            <person name="Pavlov A.R."/>
            <person name="Beletsky A.V."/>
            <person name="Mardanov A.V."/>
            <person name="Sorokin D.Y."/>
            <person name="Ravin N.V."/>
            <person name="Popov V.O."/>
        </authorList>
    </citation>
    <scope>NUCLEOTIDE SEQUENCE</scope>
    <source>
        <strain evidence="1">DSM 14787</strain>
    </source>
</reference>
<sequence length="439" mass="49043">MPYLANPLQLYLHVTNLRGVPYLIDMVTDGGVRGHRVVKHADLRHFAVYGTHGSEPEGLPSGGTEVNWRGTLGTEHDGWNLLSDAALATSAFPVGLPARYLLNDLHSYESRPWSRPAGADASAPAPRITPDLAPHQMHPYTFWSVDGGLLNNEPLETARVALSGAPDVHNARDPEKADRAVLMIDPFPDDTGRLVPDLGEMPDMLASAFALLPTLKSQTRFKPEELMLALHEDVYSRFLIVPLRPEKPPARTVKGVEVEETDIASAGLGGFAGFIDSTLRMHDFQLGRRNAQKFLRDHLVVHRDNEIVRDWVRRFEAQQKLADFQPMVQRGSDSAVRDPEFVQLIPLFGTARDPVSLRPWPQVTCKAVHARLAGPFDQRTERLTKSLVRRGFRLLGLRDSGLRNRVIRNFASKKIREAARDKTLEAICKDFRQRGLSPP</sequence>
<organism evidence="1 2">
    <name type="scientific">Thioalkalivibrio nitratireducens (strain DSM 14787 / UNIQEM 213 / ALEN2)</name>
    <dbReference type="NCBI Taxonomy" id="1255043"/>
    <lineage>
        <taxon>Bacteria</taxon>
        <taxon>Pseudomonadati</taxon>
        <taxon>Pseudomonadota</taxon>
        <taxon>Gammaproteobacteria</taxon>
        <taxon>Chromatiales</taxon>
        <taxon>Ectothiorhodospiraceae</taxon>
        <taxon>Thioalkalivibrio</taxon>
    </lineage>
</organism>
<dbReference type="OrthoDB" id="1488362at2"/>
<dbReference type="HOGENOM" id="CLU_021032_0_0_6"/>
<dbReference type="PATRIC" id="fig|1255043.3.peg.1687"/>
<keyword evidence="2" id="KW-1185">Reference proteome</keyword>
<dbReference type="eggNOG" id="COG1752">
    <property type="taxonomic scope" value="Bacteria"/>
</dbReference>
<dbReference type="RefSeq" id="WP_015258459.1">
    <property type="nucleotide sequence ID" value="NC_019902.2"/>
</dbReference>
<accession>L0DY82</accession>
<dbReference type="STRING" id="1255043.TVNIR_1667"/>
<proteinExistence type="predicted"/>
<dbReference type="EMBL" id="CP003989">
    <property type="protein sequence ID" value="AGA33331.1"/>
    <property type="molecule type" value="Genomic_DNA"/>
</dbReference>
<protein>
    <submittedName>
        <fullName evidence="1">Uncharacterized protein y4iI</fullName>
    </submittedName>
</protein>
<evidence type="ECO:0000313" key="1">
    <source>
        <dbReference type="EMBL" id="AGA33331.1"/>
    </source>
</evidence>
<dbReference type="KEGG" id="tni:TVNIR_1667"/>
<dbReference type="AlphaFoldDB" id="L0DY82"/>
<gene>
    <name evidence="1" type="ordered locus">TVNIR_1667</name>
</gene>
<dbReference type="Proteomes" id="UP000010809">
    <property type="component" value="Chromosome"/>
</dbReference>
<evidence type="ECO:0000313" key="2">
    <source>
        <dbReference type="Proteomes" id="UP000010809"/>
    </source>
</evidence>
<name>L0DY82_THIND</name>